<evidence type="ECO:0000313" key="14">
    <source>
        <dbReference type="Ensembl" id="ENSEBUP00000005109.1"/>
    </source>
</evidence>
<evidence type="ECO:0000256" key="5">
    <source>
        <dbReference type="ARBA" id="ARBA00022793"/>
    </source>
</evidence>
<evidence type="ECO:0000256" key="7">
    <source>
        <dbReference type="ARBA" id="ARBA00023239"/>
    </source>
</evidence>
<dbReference type="GO" id="GO:0004058">
    <property type="term" value="F:aromatic-L-amino-acid decarboxylase activity"/>
    <property type="evidence" value="ECO:0007669"/>
    <property type="project" value="UniProtKB-EC"/>
</dbReference>
<dbReference type="PANTHER" id="PTHR11999">
    <property type="entry name" value="GROUP II PYRIDOXAL-5-PHOSPHATE DECARBOXYLASE"/>
    <property type="match status" value="1"/>
</dbReference>
<dbReference type="GO" id="GO:0019752">
    <property type="term" value="P:carboxylic acid metabolic process"/>
    <property type="evidence" value="ECO:0007669"/>
    <property type="project" value="InterPro"/>
</dbReference>
<accession>A0A8C4NDD3</accession>
<evidence type="ECO:0000256" key="13">
    <source>
        <dbReference type="RuleBase" id="RU000382"/>
    </source>
</evidence>
<dbReference type="Ensembl" id="ENSEBUT00000005547.1">
    <property type="protein sequence ID" value="ENSEBUP00000005109.1"/>
    <property type="gene ID" value="ENSEBUG00000003488.1"/>
</dbReference>
<evidence type="ECO:0000256" key="4">
    <source>
        <dbReference type="ARBA" id="ARBA00022584"/>
    </source>
</evidence>
<dbReference type="PANTHER" id="PTHR11999:SF167">
    <property type="entry name" value="AROMATIC-L-AMINO-ACID DECARBOXYLASE"/>
    <property type="match status" value="1"/>
</dbReference>
<protein>
    <recommendedName>
        <fullName evidence="11">Aromatic-L-amino-acid decarboxylase</fullName>
        <ecNumber evidence="10">4.1.1.28</ecNumber>
    </recommendedName>
    <alternativeName>
        <fullName evidence="12">DOPA decarboxylase</fullName>
    </alternativeName>
</protein>
<proteinExistence type="inferred from homology"/>
<dbReference type="PRINTS" id="PR00800">
    <property type="entry name" value="YHDCRBOXLASE"/>
</dbReference>
<evidence type="ECO:0000256" key="2">
    <source>
        <dbReference type="ARBA" id="ARBA00009533"/>
    </source>
</evidence>
<comment type="function">
    <text evidence="8">Catalyzes the decarboxylation of L-3,4-dihydroxyphenylalanine (DOPA) to dopamine and L-5-hydroxytryptophan to serotonin.</text>
</comment>
<comment type="pathway">
    <text evidence="9">Catecholamine biosynthesis; dopamine biosynthesis; dopamine from L-tyrosine: step 2/2.</text>
</comment>
<reference evidence="14" key="2">
    <citation type="submission" date="2025-09" db="UniProtKB">
        <authorList>
            <consortium name="Ensembl"/>
        </authorList>
    </citation>
    <scope>IDENTIFICATION</scope>
</reference>
<dbReference type="GO" id="GO:0042423">
    <property type="term" value="P:catecholamine biosynthetic process"/>
    <property type="evidence" value="ECO:0007669"/>
    <property type="project" value="UniProtKB-KW"/>
</dbReference>
<organism evidence="14 15">
    <name type="scientific">Eptatretus burgeri</name>
    <name type="common">Inshore hagfish</name>
    <dbReference type="NCBI Taxonomy" id="7764"/>
    <lineage>
        <taxon>Eukaryota</taxon>
        <taxon>Metazoa</taxon>
        <taxon>Chordata</taxon>
        <taxon>Craniata</taxon>
        <taxon>Vertebrata</taxon>
        <taxon>Cyclostomata</taxon>
        <taxon>Myxini</taxon>
        <taxon>Myxiniformes</taxon>
        <taxon>Myxinidae</taxon>
        <taxon>Eptatretinae</taxon>
        <taxon>Eptatretus</taxon>
    </lineage>
</organism>
<evidence type="ECO:0000256" key="1">
    <source>
        <dbReference type="ARBA" id="ARBA00001933"/>
    </source>
</evidence>
<dbReference type="GO" id="GO:0042427">
    <property type="term" value="P:serotonin biosynthetic process"/>
    <property type="evidence" value="ECO:0007669"/>
    <property type="project" value="TreeGrafter"/>
</dbReference>
<evidence type="ECO:0000256" key="8">
    <source>
        <dbReference type="ARBA" id="ARBA00037256"/>
    </source>
</evidence>
<dbReference type="Gene3D" id="1.20.1340.10">
    <property type="entry name" value="dopa decarboxylase, N-terminal domain"/>
    <property type="match status" value="1"/>
</dbReference>
<dbReference type="Proteomes" id="UP000694388">
    <property type="component" value="Unplaced"/>
</dbReference>
<dbReference type="InterPro" id="IPR010977">
    <property type="entry name" value="Aromatic_deC"/>
</dbReference>
<keyword evidence="5" id="KW-0210">Decarboxylase</keyword>
<dbReference type="SUPFAM" id="SSF53383">
    <property type="entry name" value="PLP-dependent transferases"/>
    <property type="match status" value="1"/>
</dbReference>
<evidence type="ECO:0000256" key="10">
    <source>
        <dbReference type="ARBA" id="ARBA00038886"/>
    </source>
</evidence>
<dbReference type="CDD" id="cd06450">
    <property type="entry name" value="DOPA_deC_like"/>
    <property type="match status" value="1"/>
</dbReference>
<comment type="similarity">
    <text evidence="2 13">Belongs to the group II decarboxylase family.</text>
</comment>
<dbReference type="FunFam" id="1.20.1340.10:FF:000001">
    <property type="entry name" value="Histidine decarboxylase"/>
    <property type="match status" value="1"/>
</dbReference>
<dbReference type="EC" id="4.1.1.28" evidence="10"/>
<keyword evidence="7 13" id="KW-0456">Lyase</keyword>
<comment type="subunit">
    <text evidence="3">Homodimer.</text>
</comment>
<dbReference type="GO" id="GO:0006520">
    <property type="term" value="P:amino acid metabolic process"/>
    <property type="evidence" value="ECO:0007669"/>
    <property type="project" value="InterPro"/>
</dbReference>
<name>A0A8C4NDD3_EPTBU</name>
<evidence type="ECO:0000256" key="11">
    <source>
        <dbReference type="ARBA" id="ARBA00040968"/>
    </source>
</evidence>
<dbReference type="Gene3D" id="3.90.1150.10">
    <property type="entry name" value="Aspartate Aminotransferase, domain 1"/>
    <property type="match status" value="1"/>
</dbReference>
<keyword evidence="15" id="KW-1185">Reference proteome</keyword>
<dbReference type="GO" id="GO:0030170">
    <property type="term" value="F:pyridoxal phosphate binding"/>
    <property type="evidence" value="ECO:0007669"/>
    <property type="project" value="InterPro"/>
</dbReference>
<dbReference type="InterPro" id="IPR015424">
    <property type="entry name" value="PyrdxlP-dep_Trfase"/>
</dbReference>
<dbReference type="InterPro" id="IPR015421">
    <property type="entry name" value="PyrdxlP-dep_Trfase_major"/>
</dbReference>
<evidence type="ECO:0000313" key="15">
    <source>
        <dbReference type="Proteomes" id="UP000694388"/>
    </source>
</evidence>
<dbReference type="Pfam" id="PF00282">
    <property type="entry name" value="Pyridoxal_deC"/>
    <property type="match status" value="2"/>
</dbReference>
<comment type="cofactor">
    <cofactor evidence="1 13">
        <name>pyridoxal 5'-phosphate</name>
        <dbReference type="ChEBI" id="CHEBI:597326"/>
    </cofactor>
</comment>
<reference evidence="14" key="1">
    <citation type="submission" date="2025-08" db="UniProtKB">
        <authorList>
            <consortium name="Ensembl"/>
        </authorList>
    </citation>
    <scope>IDENTIFICATION</scope>
</reference>
<evidence type="ECO:0000256" key="9">
    <source>
        <dbReference type="ARBA" id="ARBA00037889"/>
    </source>
</evidence>
<dbReference type="AlphaFoldDB" id="A0A8C4NDD3"/>
<dbReference type="InterPro" id="IPR002129">
    <property type="entry name" value="PyrdxlP-dep_de-COase"/>
</dbReference>
<dbReference type="InterPro" id="IPR015422">
    <property type="entry name" value="PyrdxlP-dep_Trfase_small"/>
</dbReference>
<evidence type="ECO:0000256" key="3">
    <source>
        <dbReference type="ARBA" id="ARBA00011738"/>
    </source>
</evidence>
<dbReference type="GeneTree" id="ENSGT00940000156004"/>
<keyword evidence="6 13" id="KW-0663">Pyridoxal phosphate</keyword>
<evidence type="ECO:0000256" key="12">
    <source>
        <dbReference type="ARBA" id="ARBA00041275"/>
    </source>
</evidence>
<dbReference type="OMA" id="NPGFNWS"/>
<dbReference type="Gene3D" id="3.40.640.10">
    <property type="entry name" value="Type I PLP-dependent aspartate aminotransferase-like (Major domain)"/>
    <property type="match status" value="1"/>
</dbReference>
<dbReference type="GO" id="GO:0005737">
    <property type="term" value="C:cytoplasm"/>
    <property type="evidence" value="ECO:0007669"/>
    <property type="project" value="TreeGrafter"/>
</dbReference>
<sequence>MDPKEFCIRGKQMVDYIIDYTESLDKRRKVFPEVKPGYLRPLLPNYAPEEAESFEDVIADLERVIMPGMTHWSSPHFHAYFPSTFSYPSLLAEMMITATSCIGFSWASCPAATELEIVMLDWLGKAFQLPAEFLSDSGGDGGGIIQRTASDATLMTLLSARHKTLTKLEREQPNQVNGTHLNKLVAYMSDQAHSSAERAAIIGAVRVRKLPSDEKFSMRGVELEKVIAQDKANGLVPFYLCATLGTTSSCAFDNILELGPICQREGIWMHIDAAYAGSAFICPEFRPLLNGVEFADSFDFNAHKWMRHWQIPLGRKFNSLKLWFVLRLFGMKKMQELIRLDVAMAREFEEFVHKDERFEITNEVKLGLVCFRLKGSNELNRHLFEAVNKEGKIHITSTELRSKYTLRFAICMGNTRESVRFAWEYISSKATALLSSPSEYGN</sequence>
<evidence type="ECO:0000256" key="6">
    <source>
        <dbReference type="ARBA" id="ARBA00022898"/>
    </source>
</evidence>
<keyword evidence="4" id="KW-0127">Catecholamine biosynthesis</keyword>